<dbReference type="Pfam" id="PF00583">
    <property type="entry name" value="Acetyltransf_1"/>
    <property type="match status" value="1"/>
</dbReference>
<evidence type="ECO:0000259" key="3">
    <source>
        <dbReference type="PROSITE" id="PS51186"/>
    </source>
</evidence>
<evidence type="ECO:0000313" key="4">
    <source>
        <dbReference type="EMBL" id="MFG3816038.1"/>
    </source>
</evidence>
<dbReference type="PANTHER" id="PTHR43420:SF47">
    <property type="entry name" value="N-ACETYLTRANSFERASE DOMAIN-CONTAINING PROTEIN"/>
    <property type="match status" value="1"/>
</dbReference>
<dbReference type="EMBL" id="JAZAQF010000001">
    <property type="protein sequence ID" value="MFG3816038.1"/>
    <property type="molecule type" value="Genomic_DNA"/>
</dbReference>
<dbReference type="Proteomes" id="UP001604335">
    <property type="component" value="Unassembled WGS sequence"/>
</dbReference>
<dbReference type="Gene3D" id="3.40.630.30">
    <property type="match status" value="1"/>
</dbReference>
<gene>
    <name evidence="4" type="ORF">VPK24_00185</name>
</gene>
<dbReference type="InterPro" id="IPR050680">
    <property type="entry name" value="YpeA/RimI_acetyltransf"/>
</dbReference>
<evidence type="ECO:0000256" key="1">
    <source>
        <dbReference type="ARBA" id="ARBA00022679"/>
    </source>
</evidence>
<keyword evidence="2" id="KW-0012">Acyltransferase</keyword>
<dbReference type="SUPFAM" id="SSF55729">
    <property type="entry name" value="Acyl-CoA N-acyltransferases (Nat)"/>
    <property type="match status" value="1"/>
</dbReference>
<name>A0ABW7C586_9CYAN</name>
<dbReference type="InterPro" id="IPR000182">
    <property type="entry name" value="GNAT_dom"/>
</dbReference>
<proteinExistence type="predicted"/>
<accession>A0ABW7C586</accession>
<dbReference type="PANTHER" id="PTHR43420">
    <property type="entry name" value="ACETYLTRANSFERASE"/>
    <property type="match status" value="1"/>
</dbReference>
<reference evidence="5" key="1">
    <citation type="journal article" date="2024" name="Algal Res.">
        <title>Biochemical, toxicological and genomic investigation of a high-biomass producing Limnothrix strain isolated from Italian shallow drinking water reservoir.</title>
        <authorList>
            <person name="Simonazzi M."/>
            <person name="Shishido T.K."/>
            <person name="Delbaje E."/>
            <person name="Wahlsten M."/>
            <person name="Fewer D.P."/>
            <person name="Sivonen K."/>
            <person name="Pezzolesi L."/>
            <person name="Pistocchi R."/>
        </authorList>
    </citation>
    <scope>NUCLEOTIDE SEQUENCE [LARGE SCALE GENOMIC DNA]</scope>
    <source>
        <strain evidence="5">LRLZ20PSL1</strain>
    </source>
</reference>
<dbReference type="InterPro" id="IPR016181">
    <property type="entry name" value="Acyl_CoA_acyltransferase"/>
</dbReference>
<protein>
    <submittedName>
        <fullName evidence="4">GNAT family N-acetyltransferase</fullName>
    </submittedName>
</protein>
<keyword evidence="5" id="KW-1185">Reference proteome</keyword>
<dbReference type="RefSeq" id="WP_393009654.1">
    <property type="nucleotide sequence ID" value="NZ_JAZAQF010000001.1"/>
</dbReference>
<dbReference type="PROSITE" id="PS51186">
    <property type="entry name" value="GNAT"/>
    <property type="match status" value="1"/>
</dbReference>
<dbReference type="CDD" id="cd04301">
    <property type="entry name" value="NAT_SF"/>
    <property type="match status" value="1"/>
</dbReference>
<evidence type="ECO:0000256" key="2">
    <source>
        <dbReference type="ARBA" id="ARBA00023315"/>
    </source>
</evidence>
<evidence type="ECO:0000313" key="5">
    <source>
        <dbReference type="Proteomes" id="UP001604335"/>
    </source>
</evidence>
<comment type="caution">
    <text evidence="4">The sequence shown here is derived from an EMBL/GenBank/DDBJ whole genome shotgun (WGS) entry which is preliminary data.</text>
</comment>
<organism evidence="4 5">
    <name type="scientific">Limnothrix redekei LRLZ20PSL1</name>
    <dbReference type="NCBI Taxonomy" id="3112953"/>
    <lineage>
        <taxon>Bacteria</taxon>
        <taxon>Bacillati</taxon>
        <taxon>Cyanobacteriota</taxon>
        <taxon>Cyanophyceae</taxon>
        <taxon>Pseudanabaenales</taxon>
        <taxon>Pseudanabaenaceae</taxon>
        <taxon>Limnothrix</taxon>
    </lineage>
</organism>
<sequence length="171" mass="19378">MTIRTLTPADVKEYRVLRLAALREQPPAFGTPAEKEEKLALEAVASRLQESEDTYILGAFSDEILVGTIRFSRFEEANEKHRGLIAGLYVRPEFRRRGVARALATEVLGRAQQDNSLRRIHLTVVTAQDAAIQLYKSLGFCIYGTEHEAFSNQGQFYDEHLMELILHAETK</sequence>
<feature type="domain" description="N-acetyltransferase" evidence="3">
    <location>
        <begin position="1"/>
        <end position="163"/>
    </location>
</feature>
<keyword evidence="1" id="KW-0808">Transferase</keyword>